<dbReference type="Gene3D" id="3.10.350.10">
    <property type="entry name" value="LysM domain"/>
    <property type="match status" value="1"/>
</dbReference>
<dbReference type="InterPro" id="IPR052196">
    <property type="entry name" value="Bact_Kbp"/>
</dbReference>
<dbReference type="CDD" id="cd00028">
    <property type="entry name" value="B_lectin"/>
    <property type="match status" value="1"/>
</dbReference>
<dbReference type="SUPFAM" id="SSF54106">
    <property type="entry name" value="LysM domain"/>
    <property type="match status" value="1"/>
</dbReference>
<dbReference type="InterPro" id="IPR036779">
    <property type="entry name" value="LysM_dom_sf"/>
</dbReference>
<dbReference type="PROSITE" id="PS51782">
    <property type="entry name" value="LYSM"/>
    <property type="match status" value="1"/>
</dbReference>
<feature type="compositionally biased region" description="Pro residues" evidence="1">
    <location>
        <begin position="127"/>
        <end position="136"/>
    </location>
</feature>
<dbReference type="SMART" id="SM00108">
    <property type="entry name" value="B_lectin"/>
    <property type="match status" value="1"/>
</dbReference>
<dbReference type="Pfam" id="PF01476">
    <property type="entry name" value="LysM"/>
    <property type="match status" value="1"/>
</dbReference>
<dbReference type="Gene3D" id="2.90.10.10">
    <property type="entry name" value="Bulb-type lectin domain"/>
    <property type="match status" value="2"/>
</dbReference>
<feature type="domain" description="Bulb-type lectin" evidence="2">
    <location>
        <begin position="1"/>
        <end position="107"/>
    </location>
</feature>
<organism evidence="4 5">
    <name type="scientific">Nocardia terpenica</name>
    <dbReference type="NCBI Taxonomy" id="455432"/>
    <lineage>
        <taxon>Bacteria</taxon>
        <taxon>Bacillati</taxon>
        <taxon>Actinomycetota</taxon>
        <taxon>Actinomycetes</taxon>
        <taxon>Mycobacteriales</taxon>
        <taxon>Nocardiaceae</taxon>
        <taxon>Nocardia</taxon>
    </lineage>
</organism>
<gene>
    <name evidence="4" type="ORF">CRH09_35580</name>
</gene>
<feature type="domain" description="LysM" evidence="3">
    <location>
        <begin position="138"/>
        <end position="185"/>
    </location>
</feature>
<dbReference type="EMBL" id="CP023778">
    <property type="protein sequence ID" value="ATL70714.1"/>
    <property type="molecule type" value="Genomic_DNA"/>
</dbReference>
<evidence type="ECO:0000259" key="2">
    <source>
        <dbReference type="PROSITE" id="PS50927"/>
    </source>
</evidence>
<sequence length="186" mass="19776">MGDTLHVGDELGLGQSLQGGAYTLTLQDDGNLVLSEPDGVVWATNTHEQGVQRAVLQEDGNFVLYKDDGAVWATDTNGKDADRLVVQPDRNVVLYGKDGSPLWASDTHTDTPIAAEEPAAAPVAEEVPPPPPPAPEPRTYTVESGDTLWAVAERFYGDGNRYRDIAAASGIDNPDVVNVGQVLTIP</sequence>
<dbReference type="KEGG" id="ntp:CRH09_35580"/>
<dbReference type="SMART" id="SM00257">
    <property type="entry name" value="LysM"/>
    <property type="match status" value="1"/>
</dbReference>
<dbReference type="GeneID" id="88363901"/>
<reference evidence="4 5" key="1">
    <citation type="submission" date="2017-10" db="EMBL/GenBank/DDBJ databases">
        <title>Comparative genomics between pathogenic Norcardia.</title>
        <authorList>
            <person name="Zeng L."/>
        </authorList>
    </citation>
    <scope>NUCLEOTIDE SEQUENCE [LARGE SCALE GENOMIC DNA]</scope>
    <source>
        <strain evidence="4 5">NC_YFY_NT001</strain>
    </source>
</reference>
<evidence type="ECO:0000313" key="4">
    <source>
        <dbReference type="EMBL" id="ATL70714.1"/>
    </source>
</evidence>
<dbReference type="Proteomes" id="UP000221961">
    <property type="component" value="Chromosome"/>
</dbReference>
<feature type="region of interest" description="Disordered" evidence="1">
    <location>
        <begin position="119"/>
        <end position="141"/>
    </location>
</feature>
<dbReference type="PANTHER" id="PTHR34700">
    <property type="entry name" value="POTASSIUM BINDING PROTEIN KBP"/>
    <property type="match status" value="1"/>
</dbReference>
<name>A0A291RU10_9NOCA</name>
<evidence type="ECO:0000313" key="5">
    <source>
        <dbReference type="Proteomes" id="UP000221961"/>
    </source>
</evidence>
<dbReference type="InterPro" id="IPR036426">
    <property type="entry name" value="Bulb-type_lectin_dom_sf"/>
</dbReference>
<proteinExistence type="predicted"/>
<dbReference type="InterPro" id="IPR018392">
    <property type="entry name" value="LysM"/>
</dbReference>
<dbReference type="RefSeq" id="WP_098697663.1">
    <property type="nucleotide sequence ID" value="NZ_CP023778.1"/>
</dbReference>
<dbReference type="InterPro" id="IPR001480">
    <property type="entry name" value="Bulb-type_lectin_dom"/>
</dbReference>
<protein>
    <submittedName>
        <fullName evidence="4">Lectin</fullName>
    </submittedName>
</protein>
<evidence type="ECO:0000259" key="3">
    <source>
        <dbReference type="PROSITE" id="PS51782"/>
    </source>
</evidence>
<evidence type="ECO:0000256" key="1">
    <source>
        <dbReference type="SAM" id="MobiDB-lite"/>
    </source>
</evidence>
<dbReference type="AlphaFoldDB" id="A0A291RU10"/>
<dbReference type="CDD" id="cd00118">
    <property type="entry name" value="LysM"/>
    <property type="match status" value="1"/>
</dbReference>
<accession>A0A291RU10</accession>
<dbReference type="PROSITE" id="PS50927">
    <property type="entry name" value="BULB_LECTIN"/>
    <property type="match status" value="1"/>
</dbReference>
<dbReference type="SUPFAM" id="SSF51110">
    <property type="entry name" value="alpha-D-mannose-specific plant lectins"/>
    <property type="match status" value="1"/>
</dbReference>
<dbReference type="PANTHER" id="PTHR34700:SF4">
    <property type="entry name" value="PHAGE-LIKE ELEMENT PBSX PROTEIN XKDP"/>
    <property type="match status" value="1"/>
</dbReference>